<dbReference type="RefSeq" id="WP_213364205.1">
    <property type="nucleotide sequence ID" value="NZ_BSFM01000011.1"/>
</dbReference>
<name>A0A9W6JXB8_9HYPH</name>
<evidence type="ECO:0000256" key="3">
    <source>
        <dbReference type="ARBA" id="ARBA00012621"/>
    </source>
</evidence>
<dbReference type="InterPro" id="IPR039901">
    <property type="entry name" value="Kdotransferase"/>
</dbReference>
<dbReference type="Gene3D" id="3.40.50.2000">
    <property type="entry name" value="Glycogen Phosphorylase B"/>
    <property type="match status" value="1"/>
</dbReference>
<keyword evidence="10" id="KW-0448">Lipopolysaccharide biosynthesis</keyword>
<sequence>MPRRRATLLIHLYRLLTWLASPFARLLLAGRLRRGKEDPARLAERFGRASRPRPKGPLVWLHGASVGEIIAIMPLMDRLRALGFKVLLTSGTVTSARLAATRLPPDVVHQFVPLDSPAFMRRFLKHWRPDLVLLVESELWPNLLLEVGRRRVPLVLVNARMSERSFAQWSRLPKSVAALLAHVDLCLAQGPQDAERLGALGAARVTPIGNLKFDAPPPPVDLVAFDALRAATAGRQVMVAASTHPGEEAMVVEAHGMLVRQLPDLLTIIAPRHPERGREVIGVATEAGCPAVLRSDGYLPDRGTQIYVADTIGELGLFYRLAPVALLGGSLIRHGGQNPIEPVKLDAAILHGPHVANFAALYAQLDAAGGAVPVVDADSLAASAATLIGDGAVRRRMLAAAQATIATLGGALERTLAAIDPYLVQIRLERHPS</sequence>
<dbReference type="InterPro" id="IPR038107">
    <property type="entry name" value="Glycos_transf_N_sf"/>
</dbReference>
<dbReference type="Pfam" id="PF04413">
    <property type="entry name" value="Glycos_transf_N"/>
    <property type="match status" value="1"/>
</dbReference>
<dbReference type="PANTHER" id="PTHR42755:SF1">
    <property type="entry name" value="3-DEOXY-D-MANNO-OCTULOSONIC ACID TRANSFERASE, MITOCHONDRIAL-RELATED"/>
    <property type="match status" value="1"/>
</dbReference>
<feature type="site" description="Transition state stabilizer" evidence="9">
    <location>
        <position position="212"/>
    </location>
</feature>
<accession>A0A9W6JXB8</accession>
<keyword evidence="5 10" id="KW-0808">Transferase</keyword>
<dbReference type="InterPro" id="IPR007507">
    <property type="entry name" value="Glycos_transf_N"/>
</dbReference>
<organism evidence="12 13">
    <name type="scientific">Ancylobacter defluvii</name>
    <dbReference type="NCBI Taxonomy" id="1282440"/>
    <lineage>
        <taxon>Bacteria</taxon>
        <taxon>Pseudomonadati</taxon>
        <taxon>Pseudomonadota</taxon>
        <taxon>Alphaproteobacteria</taxon>
        <taxon>Hyphomicrobiales</taxon>
        <taxon>Xanthobacteraceae</taxon>
        <taxon>Ancylobacter</taxon>
    </lineage>
</organism>
<evidence type="ECO:0000256" key="10">
    <source>
        <dbReference type="RuleBase" id="RU365103"/>
    </source>
</evidence>
<reference evidence="12" key="2">
    <citation type="submission" date="2023-01" db="EMBL/GenBank/DDBJ databases">
        <authorList>
            <person name="Sun Q."/>
            <person name="Evtushenko L."/>
        </authorList>
    </citation>
    <scope>NUCLEOTIDE SEQUENCE</scope>
    <source>
        <strain evidence="12">VKM B-2789</strain>
    </source>
</reference>
<comment type="caution">
    <text evidence="12">The sequence shown here is derived from an EMBL/GenBank/DDBJ whole genome shotgun (WGS) entry which is preliminary data.</text>
</comment>
<evidence type="ECO:0000256" key="8">
    <source>
        <dbReference type="PIRSR" id="PIRSR639901-1"/>
    </source>
</evidence>
<comment type="pathway">
    <text evidence="2 10">Bacterial outer membrane biogenesis; LPS core biosynthesis.</text>
</comment>
<evidence type="ECO:0000256" key="2">
    <source>
        <dbReference type="ARBA" id="ARBA00004713"/>
    </source>
</evidence>
<evidence type="ECO:0000313" key="12">
    <source>
        <dbReference type="EMBL" id="GLK84014.1"/>
    </source>
</evidence>
<dbReference type="FunFam" id="3.40.50.11720:FF:000001">
    <property type="entry name" value="3-deoxy-D-manno-octulosonic acid transferase"/>
    <property type="match status" value="1"/>
</dbReference>
<dbReference type="EMBL" id="BSFM01000011">
    <property type="protein sequence ID" value="GLK84014.1"/>
    <property type="molecule type" value="Genomic_DNA"/>
</dbReference>
<keyword evidence="13" id="KW-1185">Reference proteome</keyword>
<evidence type="ECO:0000256" key="6">
    <source>
        <dbReference type="ARBA" id="ARBA00031445"/>
    </source>
</evidence>
<feature type="domain" description="3-deoxy-D-manno-octulosonic-acid transferase N-terminal" evidence="11">
    <location>
        <begin position="41"/>
        <end position="215"/>
    </location>
</feature>
<evidence type="ECO:0000256" key="1">
    <source>
        <dbReference type="ARBA" id="ARBA00003394"/>
    </source>
</evidence>
<dbReference type="GO" id="GO:0043842">
    <property type="term" value="F:Kdo transferase activity"/>
    <property type="evidence" value="ECO:0007669"/>
    <property type="project" value="UniProtKB-EC"/>
</dbReference>
<dbReference type="GO" id="GO:0009244">
    <property type="term" value="P:lipopolysaccharide core region biosynthetic process"/>
    <property type="evidence" value="ECO:0007669"/>
    <property type="project" value="UniProtKB-UniRule"/>
</dbReference>
<comment type="catalytic activity">
    <reaction evidence="7 10">
        <text>lipid IVA (E. coli) + CMP-3-deoxy-beta-D-manno-octulosonate = alpha-Kdo-(2-&gt;6)-lipid IVA (E. coli) + CMP + H(+)</text>
        <dbReference type="Rhea" id="RHEA:28066"/>
        <dbReference type="ChEBI" id="CHEBI:15378"/>
        <dbReference type="ChEBI" id="CHEBI:58603"/>
        <dbReference type="ChEBI" id="CHEBI:60364"/>
        <dbReference type="ChEBI" id="CHEBI:60377"/>
        <dbReference type="ChEBI" id="CHEBI:85987"/>
        <dbReference type="EC" id="2.4.99.12"/>
    </reaction>
</comment>
<keyword evidence="10" id="KW-1003">Cell membrane</keyword>
<reference evidence="12" key="1">
    <citation type="journal article" date="2014" name="Int. J. Syst. Evol. Microbiol.">
        <title>Complete genome sequence of Corynebacterium casei LMG S-19264T (=DSM 44701T), isolated from a smear-ripened cheese.</title>
        <authorList>
            <consortium name="US DOE Joint Genome Institute (JGI-PGF)"/>
            <person name="Walter F."/>
            <person name="Albersmeier A."/>
            <person name="Kalinowski J."/>
            <person name="Ruckert C."/>
        </authorList>
    </citation>
    <scope>NUCLEOTIDE SEQUENCE</scope>
    <source>
        <strain evidence="12">VKM B-2789</strain>
    </source>
</reference>
<proteinExistence type="inferred from homology"/>
<evidence type="ECO:0000259" key="11">
    <source>
        <dbReference type="Pfam" id="PF04413"/>
    </source>
</evidence>
<evidence type="ECO:0000313" key="13">
    <source>
        <dbReference type="Proteomes" id="UP001143330"/>
    </source>
</evidence>
<evidence type="ECO:0000256" key="5">
    <source>
        <dbReference type="ARBA" id="ARBA00022679"/>
    </source>
</evidence>
<evidence type="ECO:0000256" key="4">
    <source>
        <dbReference type="ARBA" id="ARBA00019077"/>
    </source>
</evidence>
<gene>
    <name evidence="12" type="primary">kdtA</name>
    <name evidence="12" type="ORF">GCM10017653_20840</name>
</gene>
<dbReference type="EC" id="2.4.99.12" evidence="3 10"/>
<dbReference type="AlphaFoldDB" id="A0A9W6JXB8"/>
<comment type="function">
    <text evidence="1 10">Involved in lipopolysaccharide (LPS) biosynthesis. Catalyzes the transfer of 3-deoxy-D-manno-octulosonate (Kdo) residue(s) from CMP-Kdo to lipid IV(A), the tetraacyldisaccharide-1,4'-bisphosphate precursor of lipid A.</text>
</comment>
<dbReference type="Proteomes" id="UP001143330">
    <property type="component" value="Unassembled WGS sequence"/>
</dbReference>
<dbReference type="PANTHER" id="PTHR42755">
    <property type="entry name" value="3-DEOXY-MANNO-OCTULOSONATE CYTIDYLYLTRANSFERASE"/>
    <property type="match status" value="1"/>
</dbReference>
<dbReference type="Gene3D" id="3.40.50.11720">
    <property type="entry name" value="3-Deoxy-D-manno-octulosonic-acid transferase, N-terminal domain"/>
    <property type="match status" value="1"/>
</dbReference>
<evidence type="ECO:0000256" key="7">
    <source>
        <dbReference type="ARBA" id="ARBA00049183"/>
    </source>
</evidence>
<keyword evidence="10" id="KW-0472">Membrane</keyword>
<dbReference type="GO" id="GO:0009245">
    <property type="term" value="P:lipid A biosynthetic process"/>
    <property type="evidence" value="ECO:0007669"/>
    <property type="project" value="TreeGrafter"/>
</dbReference>
<evidence type="ECO:0000256" key="9">
    <source>
        <dbReference type="PIRSR" id="PIRSR639901-2"/>
    </source>
</evidence>
<dbReference type="SUPFAM" id="SSF53756">
    <property type="entry name" value="UDP-Glycosyltransferase/glycogen phosphorylase"/>
    <property type="match status" value="1"/>
</dbReference>
<dbReference type="GO" id="GO:0005886">
    <property type="term" value="C:plasma membrane"/>
    <property type="evidence" value="ECO:0007669"/>
    <property type="project" value="UniProtKB-SubCell"/>
</dbReference>
<feature type="site" description="Transition state stabilizer" evidence="9">
    <location>
        <position position="136"/>
    </location>
</feature>
<comment type="similarity">
    <text evidence="10">Belongs to the glycosyltransferase group 1 family.</text>
</comment>
<protein>
    <recommendedName>
        <fullName evidence="4 10">3-deoxy-D-manno-octulosonic acid transferase</fullName>
        <shortName evidence="10">Kdo transferase</shortName>
        <ecNumber evidence="3 10">2.4.99.12</ecNumber>
    </recommendedName>
    <alternativeName>
        <fullName evidence="6 10">Lipid IV(A) 3-deoxy-D-manno-octulosonic acid transferase</fullName>
    </alternativeName>
</protein>
<comment type="subcellular location">
    <subcellularLocation>
        <location evidence="10">Cell membrane</location>
    </subcellularLocation>
</comment>
<feature type="active site" description="Proton acceptor" evidence="8">
    <location>
        <position position="68"/>
    </location>
</feature>